<evidence type="ECO:0000313" key="1">
    <source>
        <dbReference type="EMBL" id="KAH7561332.1"/>
    </source>
</evidence>
<accession>A0ABQ8HJS1</accession>
<dbReference type="PANTHER" id="PTHR33264">
    <property type="entry name" value="EXPRESSED PROTEIN"/>
    <property type="match status" value="1"/>
</dbReference>
<dbReference type="PANTHER" id="PTHR33264:SF55">
    <property type="entry name" value="TRANSMEMBRANE PROTEIN"/>
    <property type="match status" value="1"/>
</dbReference>
<evidence type="ECO:0000313" key="2">
    <source>
        <dbReference type="Proteomes" id="UP000827721"/>
    </source>
</evidence>
<dbReference type="Proteomes" id="UP000827721">
    <property type="component" value="Unassembled WGS sequence"/>
</dbReference>
<organism evidence="1 2">
    <name type="scientific">Xanthoceras sorbifolium</name>
    <dbReference type="NCBI Taxonomy" id="99658"/>
    <lineage>
        <taxon>Eukaryota</taxon>
        <taxon>Viridiplantae</taxon>
        <taxon>Streptophyta</taxon>
        <taxon>Embryophyta</taxon>
        <taxon>Tracheophyta</taxon>
        <taxon>Spermatophyta</taxon>
        <taxon>Magnoliopsida</taxon>
        <taxon>eudicotyledons</taxon>
        <taxon>Gunneridae</taxon>
        <taxon>Pentapetalae</taxon>
        <taxon>rosids</taxon>
        <taxon>malvids</taxon>
        <taxon>Sapindales</taxon>
        <taxon>Sapindaceae</taxon>
        <taxon>Xanthoceroideae</taxon>
        <taxon>Xanthoceras</taxon>
    </lineage>
</organism>
<protein>
    <submittedName>
        <fullName evidence="1">Uncharacterized protein</fullName>
    </submittedName>
</protein>
<dbReference type="EMBL" id="JAFEMO010000010">
    <property type="protein sequence ID" value="KAH7561332.1"/>
    <property type="molecule type" value="Genomic_DNA"/>
</dbReference>
<reference evidence="1 2" key="1">
    <citation type="submission" date="2021-02" db="EMBL/GenBank/DDBJ databases">
        <title>Plant Genome Project.</title>
        <authorList>
            <person name="Zhang R.-G."/>
        </authorList>
    </citation>
    <scope>NUCLEOTIDE SEQUENCE [LARGE SCALE GENOMIC DNA]</scope>
    <source>
        <tissue evidence="1">Leaves</tissue>
    </source>
</reference>
<comment type="caution">
    <text evidence="1">The sequence shown here is derived from an EMBL/GenBank/DDBJ whole genome shotgun (WGS) entry which is preliminary data.</text>
</comment>
<sequence length="268" mass="30387">MTQPVLVPSPSMNQRRQPLLTAEKNSIPNTKQGHEHNMGKKFGEVVGGTAAECAAVCCCCPCTVMNLLVLAVYKVPAGLCKKAWRKRRKRQRMGKRKQVGGLLMGPTGVDGAQKQELLVAVNAEKNEKAAESELEKEMWDQFRGTGFWRSPSQREPETATFQYVDDAIKLAYLFFLGHVVLGVDFRDTVLRWGPDALVYASMSYYRGVVARTACTHRCWHLRALEPLCSSTYVLPRTSYYLWCWGMHNMYPWASSYCLWHLDARSIRA</sequence>
<keyword evidence="2" id="KW-1185">Reference proteome</keyword>
<proteinExistence type="predicted"/>
<gene>
    <name evidence="1" type="ORF">JRO89_XS10G0212700</name>
</gene>
<name>A0ABQ8HJS1_9ROSI</name>